<name>A0A8T3YMH3_9ARCH</name>
<dbReference type="EMBL" id="JACQPB010000051">
    <property type="protein sequence ID" value="MBI4210920.1"/>
    <property type="molecule type" value="Genomic_DNA"/>
</dbReference>
<gene>
    <name evidence="2" type="ORF">HY544_05470</name>
</gene>
<reference evidence="2" key="1">
    <citation type="submission" date="2020-07" db="EMBL/GenBank/DDBJ databases">
        <title>Huge and variable diversity of episymbiotic CPR bacteria and DPANN archaea in groundwater ecosystems.</title>
        <authorList>
            <person name="He C.Y."/>
            <person name="Keren R."/>
            <person name="Whittaker M."/>
            <person name="Farag I.F."/>
            <person name="Doudna J."/>
            <person name="Cate J.H.D."/>
            <person name="Banfield J.F."/>
        </authorList>
    </citation>
    <scope>NUCLEOTIDE SEQUENCE</scope>
    <source>
        <strain evidence="2">NC_groundwater_1296_Ag_S-0.2um_52_80</strain>
    </source>
</reference>
<keyword evidence="1" id="KW-0472">Membrane</keyword>
<comment type="caution">
    <text evidence="2">The sequence shown here is derived from an EMBL/GenBank/DDBJ whole genome shotgun (WGS) entry which is preliminary data.</text>
</comment>
<dbReference type="AlphaFoldDB" id="A0A8T3YMH3"/>
<evidence type="ECO:0000256" key="1">
    <source>
        <dbReference type="SAM" id="Phobius"/>
    </source>
</evidence>
<keyword evidence="1" id="KW-1133">Transmembrane helix</keyword>
<evidence type="ECO:0000313" key="3">
    <source>
        <dbReference type="Proteomes" id="UP000732298"/>
    </source>
</evidence>
<sequence length="182" mass="20608">MGKAQVKMFESISVLIVFFVLLAFGIIIYAYFQKDASKVKFEEQQQVRAMRVARIAISLPELQCSKREPSEHCLDTERIAAFRSYYSTSDAVKNRYYDLLGDSRVYVVEVYPTPACTADTQCNQGPPLPNPERKCIKGACTVEVYNRLDSKKSIIHTWSPVAVFNPKTDSSNYGMLVVDVNE</sequence>
<organism evidence="2 3">
    <name type="scientific">Candidatus Iainarchaeum sp</name>
    <dbReference type="NCBI Taxonomy" id="3101447"/>
    <lineage>
        <taxon>Archaea</taxon>
        <taxon>Candidatus Iainarchaeota</taxon>
        <taxon>Candidatus Iainarchaeia</taxon>
        <taxon>Candidatus Iainarchaeales</taxon>
        <taxon>Candidatus Iainarchaeaceae</taxon>
        <taxon>Candidatus Iainarchaeum</taxon>
    </lineage>
</organism>
<accession>A0A8T3YMH3</accession>
<protein>
    <submittedName>
        <fullName evidence="2">Uncharacterized protein</fullName>
    </submittedName>
</protein>
<keyword evidence="1" id="KW-0812">Transmembrane</keyword>
<dbReference type="Proteomes" id="UP000732298">
    <property type="component" value="Unassembled WGS sequence"/>
</dbReference>
<feature type="transmembrane region" description="Helical" evidence="1">
    <location>
        <begin position="12"/>
        <end position="32"/>
    </location>
</feature>
<evidence type="ECO:0000313" key="2">
    <source>
        <dbReference type="EMBL" id="MBI4210920.1"/>
    </source>
</evidence>
<proteinExistence type="predicted"/>